<dbReference type="Gene3D" id="2.40.50.100">
    <property type="match status" value="1"/>
</dbReference>
<dbReference type="Pfam" id="PF25954">
    <property type="entry name" value="Beta-barrel_RND_2"/>
    <property type="match status" value="1"/>
</dbReference>
<sequence>MPPIEFKNQLKSLELNIYLIFIILIFTSYLPLTGCSHKTDEPEKVIAVQLTTASPAGELSNLSFSGNIVPRVESQLSFRVAGRVIKRLVDTGATIKQNQPLAQLDDTPFRLSIQEASAELHQAKSTLARVQRDLHRNRSLVEIGAISRADLDSLENLYQNTQAQVNAAQSRLDRAKNDLSYTTLRSPAAGTIAEVQAESGQVISAGTPIFKLAQNGENEVQIDVPESQINQLKIDQQASIKLLSLSEHTFTGHVREIATVADPNSRTYRVRISISNLSAAAKLGMTATVHFLNNNVNQEIILPIGALFQKGQQTAVWVLPHGAKNLQLRPVLLSKINTETITVAKGIQAGERIVTAGVHRLDSKMAVKAWDGRLP</sequence>
<keyword evidence="5" id="KW-0472">Membrane</keyword>
<dbReference type="InterPro" id="IPR058792">
    <property type="entry name" value="Beta-barrel_RND_2"/>
</dbReference>
<evidence type="ECO:0000313" key="11">
    <source>
        <dbReference type="Proteomes" id="UP000027309"/>
    </source>
</evidence>
<evidence type="ECO:0000256" key="3">
    <source>
        <dbReference type="ARBA" id="ARBA00022448"/>
    </source>
</evidence>
<comment type="similarity">
    <text evidence="2">Belongs to the membrane fusion protein (MFP) (TC 8.A.1) family.</text>
</comment>
<dbReference type="Proteomes" id="UP000027309">
    <property type="component" value="Unassembled WGS sequence"/>
</dbReference>
<evidence type="ECO:0000259" key="6">
    <source>
        <dbReference type="Pfam" id="PF25876"/>
    </source>
</evidence>
<feature type="domain" description="Multidrug resistance protein MdtA-like barrel-sandwich hybrid" evidence="7">
    <location>
        <begin position="78"/>
        <end position="208"/>
    </location>
</feature>
<feature type="domain" description="Multidrug resistance protein MdtA-like C-terminal permuted SH3" evidence="9">
    <location>
        <begin position="310"/>
        <end position="359"/>
    </location>
</feature>
<evidence type="ECO:0000256" key="4">
    <source>
        <dbReference type="SAM" id="Coils"/>
    </source>
</evidence>
<accession>A0A836M1B9</accession>
<feature type="domain" description="Multidrug resistance protein MdtA-like alpha-helical hairpin" evidence="6">
    <location>
        <begin position="114"/>
        <end position="182"/>
    </location>
</feature>
<dbReference type="InterPro" id="IPR058627">
    <property type="entry name" value="MdtA-like_C"/>
</dbReference>
<organism evidence="10 11">
    <name type="scientific">Acinetobacter baumannii 1499986</name>
    <dbReference type="NCBI Taxonomy" id="1310673"/>
    <lineage>
        <taxon>Bacteria</taxon>
        <taxon>Pseudomonadati</taxon>
        <taxon>Pseudomonadota</taxon>
        <taxon>Gammaproteobacteria</taxon>
        <taxon>Moraxellales</taxon>
        <taxon>Moraxellaceae</taxon>
        <taxon>Acinetobacter</taxon>
        <taxon>Acinetobacter calcoaceticus/baumannii complex</taxon>
    </lineage>
</organism>
<dbReference type="InterPro" id="IPR006143">
    <property type="entry name" value="RND_pump_MFP"/>
</dbReference>
<dbReference type="InterPro" id="IPR058625">
    <property type="entry name" value="MdtA-like_BSH"/>
</dbReference>
<dbReference type="Pfam" id="PF25917">
    <property type="entry name" value="BSH_RND"/>
    <property type="match status" value="1"/>
</dbReference>
<evidence type="ECO:0000313" key="10">
    <source>
        <dbReference type="EMBL" id="KCY01724.1"/>
    </source>
</evidence>
<dbReference type="EMBL" id="JMOA01000019">
    <property type="protein sequence ID" value="KCY01724.1"/>
    <property type="molecule type" value="Genomic_DNA"/>
</dbReference>
<dbReference type="Pfam" id="PF25876">
    <property type="entry name" value="HH_MFP_RND"/>
    <property type="match status" value="1"/>
</dbReference>
<evidence type="ECO:0000256" key="2">
    <source>
        <dbReference type="ARBA" id="ARBA00009477"/>
    </source>
</evidence>
<dbReference type="Gene3D" id="2.40.30.170">
    <property type="match status" value="1"/>
</dbReference>
<evidence type="ECO:0000256" key="1">
    <source>
        <dbReference type="ARBA" id="ARBA00004196"/>
    </source>
</evidence>
<evidence type="ECO:0000259" key="9">
    <source>
        <dbReference type="Pfam" id="PF25967"/>
    </source>
</evidence>
<dbReference type="AlphaFoldDB" id="A0A836M1B9"/>
<dbReference type="GO" id="GO:0015562">
    <property type="term" value="F:efflux transmembrane transporter activity"/>
    <property type="evidence" value="ECO:0007669"/>
    <property type="project" value="TreeGrafter"/>
</dbReference>
<reference evidence="10 11" key="1">
    <citation type="submission" date="2014-04" db="EMBL/GenBank/DDBJ databases">
        <title>Comparative genomics and transcriptomics to identify genetic mechanisms underlying the emergence of carbapenem resistant Acinetobacter baumannii (CRAb).</title>
        <authorList>
            <person name="Harris A.D."/>
            <person name="Johnson K.J."/>
            <person name="George J."/>
            <person name="Nadendla S."/>
            <person name="Daugherty S.C."/>
            <person name="Parankush S."/>
            <person name="Sadzewicz L."/>
            <person name="Tallon L."/>
            <person name="Sengamalay N."/>
            <person name="Hazen T.H."/>
            <person name="Rasko D.A."/>
        </authorList>
    </citation>
    <scope>NUCLEOTIDE SEQUENCE [LARGE SCALE GENOMIC DNA]</scope>
    <source>
        <strain evidence="10 11">1499986</strain>
    </source>
</reference>
<keyword evidence="3" id="KW-0813">Transport</keyword>
<dbReference type="PANTHER" id="PTHR30469">
    <property type="entry name" value="MULTIDRUG RESISTANCE PROTEIN MDTA"/>
    <property type="match status" value="1"/>
</dbReference>
<feature type="domain" description="CusB-like beta-barrel" evidence="8">
    <location>
        <begin position="220"/>
        <end position="292"/>
    </location>
</feature>
<feature type="transmembrane region" description="Helical" evidence="5">
    <location>
        <begin position="12"/>
        <end position="32"/>
    </location>
</feature>
<dbReference type="RefSeq" id="WP_031961458.1">
    <property type="nucleotide sequence ID" value="NZ_JMOA01000019.1"/>
</dbReference>
<dbReference type="Gene3D" id="2.40.420.20">
    <property type="match status" value="1"/>
</dbReference>
<dbReference type="SUPFAM" id="SSF111369">
    <property type="entry name" value="HlyD-like secretion proteins"/>
    <property type="match status" value="1"/>
</dbReference>
<gene>
    <name evidence="10" type="ORF">J572_1764</name>
</gene>
<name>A0A836M1B9_ACIBA</name>
<keyword evidence="5" id="KW-0812">Transmembrane</keyword>
<evidence type="ECO:0000259" key="7">
    <source>
        <dbReference type="Pfam" id="PF25917"/>
    </source>
</evidence>
<evidence type="ECO:0000259" key="8">
    <source>
        <dbReference type="Pfam" id="PF25954"/>
    </source>
</evidence>
<keyword evidence="5" id="KW-1133">Transmembrane helix</keyword>
<dbReference type="InterPro" id="IPR058624">
    <property type="entry name" value="MdtA-like_HH"/>
</dbReference>
<feature type="coiled-coil region" evidence="4">
    <location>
        <begin position="113"/>
        <end position="178"/>
    </location>
</feature>
<dbReference type="GO" id="GO:1990281">
    <property type="term" value="C:efflux pump complex"/>
    <property type="evidence" value="ECO:0007669"/>
    <property type="project" value="TreeGrafter"/>
</dbReference>
<comment type="subcellular location">
    <subcellularLocation>
        <location evidence="1">Cell envelope</location>
    </subcellularLocation>
</comment>
<dbReference type="Gene3D" id="1.10.287.470">
    <property type="entry name" value="Helix hairpin bin"/>
    <property type="match status" value="1"/>
</dbReference>
<dbReference type="Pfam" id="PF25967">
    <property type="entry name" value="RND-MFP_C"/>
    <property type="match status" value="1"/>
</dbReference>
<dbReference type="PANTHER" id="PTHR30469:SF15">
    <property type="entry name" value="HLYD FAMILY OF SECRETION PROTEINS"/>
    <property type="match status" value="1"/>
</dbReference>
<protein>
    <submittedName>
        <fullName evidence="10">Efflux transporter, RND family, MFP subunit</fullName>
    </submittedName>
</protein>
<evidence type="ECO:0000256" key="5">
    <source>
        <dbReference type="SAM" id="Phobius"/>
    </source>
</evidence>
<proteinExistence type="inferred from homology"/>
<keyword evidence="4" id="KW-0175">Coiled coil</keyword>
<dbReference type="NCBIfam" id="TIGR01730">
    <property type="entry name" value="RND_mfp"/>
    <property type="match status" value="1"/>
</dbReference>
<comment type="caution">
    <text evidence="10">The sequence shown here is derived from an EMBL/GenBank/DDBJ whole genome shotgun (WGS) entry which is preliminary data.</text>
</comment>